<comment type="subcellular location">
    <subcellularLocation>
        <location evidence="2">Cell junction</location>
        <location evidence="2">Tight junction</location>
    </subcellularLocation>
    <subcellularLocation>
        <location evidence="1">Lateral cell membrane</location>
    </subcellularLocation>
</comment>
<dbReference type="InterPro" id="IPR000595">
    <property type="entry name" value="cNMP-bd_dom"/>
</dbReference>
<dbReference type="InterPro" id="IPR014710">
    <property type="entry name" value="RmlC-like_jellyroll"/>
</dbReference>
<sequence length="223" mass="25028">METYFTTALLIHIGALFYIVAFLIRDEMKLRLLVLSGSIFYLLYYYLFPDVPLWDAILTTVILTLANLIVLFRIALERSVLALSLEEKQLFAAFEGFTPGQFRQLLKIAEWRTAQSSDVLTTENEPLSKLYYIFEGSVHAKKGKHEFTLAAGNFIGEIAFVLKGPPTANVSALANTRYVEWNSAEIERLMAKSSSFENAMMALLSRDLADKLATSIQPGSVIV</sequence>
<dbReference type="InterPro" id="IPR018490">
    <property type="entry name" value="cNMP-bd_dom_sf"/>
</dbReference>
<dbReference type="PANTHER" id="PTHR12101">
    <property type="entry name" value="POPEYE DOMAIN CONTAINING PROTEIN"/>
    <property type="match status" value="1"/>
</dbReference>
<keyword evidence="3" id="KW-0796">Tight junction</keyword>
<keyword evidence="8" id="KW-0472">Membrane</keyword>
<evidence type="ECO:0000256" key="3">
    <source>
        <dbReference type="ARBA" id="ARBA00022427"/>
    </source>
</evidence>
<dbReference type="EMBL" id="CP071794">
    <property type="protein sequence ID" value="QTD56775.1"/>
    <property type="molecule type" value="Genomic_DNA"/>
</dbReference>
<evidence type="ECO:0000256" key="5">
    <source>
        <dbReference type="ARBA" id="ARBA00022889"/>
    </source>
</evidence>
<gene>
    <name evidence="10" type="ORF">J4G78_04135</name>
</gene>
<keyword evidence="6" id="KW-0965">Cell junction</keyword>
<dbReference type="InterPro" id="IPR006916">
    <property type="entry name" value="POPDC1-3"/>
</dbReference>
<keyword evidence="7" id="KW-0325">Glycoprotein</keyword>
<evidence type="ECO:0000256" key="6">
    <source>
        <dbReference type="ARBA" id="ARBA00022949"/>
    </source>
</evidence>
<evidence type="ECO:0000256" key="7">
    <source>
        <dbReference type="ARBA" id="ARBA00023180"/>
    </source>
</evidence>
<proteinExistence type="predicted"/>
<organism evidence="10 11">
    <name type="scientific">Parasphingorhabdus cellanae</name>
    <dbReference type="NCBI Taxonomy" id="2806553"/>
    <lineage>
        <taxon>Bacteria</taxon>
        <taxon>Pseudomonadati</taxon>
        <taxon>Pseudomonadota</taxon>
        <taxon>Alphaproteobacteria</taxon>
        <taxon>Sphingomonadales</taxon>
        <taxon>Sphingomonadaceae</taxon>
        <taxon>Parasphingorhabdus</taxon>
    </lineage>
</organism>
<evidence type="ECO:0000256" key="8">
    <source>
        <dbReference type="SAM" id="Phobius"/>
    </source>
</evidence>
<reference evidence="10 11" key="1">
    <citation type="submission" date="2021-03" db="EMBL/GenBank/DDBJ databases">
        <title>Complete genome of Parasphingorhabdus_sp.JHSY0214.</title>
        <authorList>
            <person name="Yoo J.H."/>
            <person name="Bae J.W."/>
        </authorList>
    </citation>
    <scope>NUCLEOTIDE SEQUENCE [LARGE SCALE GENOMIC DNA]</scope>
    <source>
        <strain evidence="10 11">JHSY0214</strain>
    </source>
</reference>
<keyword evidence="4" id="KW-0217">Developmental protein</keyword>
<dbReference type="SMART" id="SM00100">
    <property type="entry name" value="cNMP"/>
    <property type="match status" value="1"/>
</dbReference>
<feature type="transmembrane region" description="Helical" evidence="8">
    <location>
        <begin position="53"/>
        <end position="76"/>
    </location>
</feature>
<evidence type="ECO:0000259" key="9">
    <source>
        <dbReference type="PROSITE" id="PS50042"/>
    </source>
</evidence>
<dbReference type="CDD" id="cd00038">
    <property type="entry name" value="CAP_ED"/>
    <property type="match status" value="1"/>
</dbReference>
<keyword evidence="8" id="KW-0812">Transmembrane</keyword>
<evidence type="ECO:0000256" key="2">
    <source>
        <dbReference type="ARBA" id="ARBA00004435"/>
    </source>
</evidence>
<evidence type="ECO:0000313" key="11">
    <source>
        <dbReference type="Proteomes" id="UP000663923"/>
    </source>
</evidence>
<keyword evidence="5" id="KW-0130">Cell adhesion</keyword>
<dbReference type="SUPFAM" id="SSF51206">
    <property type="entry name" value="cAMP-binding domain-like"/>
    <property type="match status" value="1"/>
</dbReference>
<dbReference type="Proteomes" id="UP000663923">
    <property type="component" value="Chromosome"/>
</dbReference>
<dbReference type="PANTHER" id="PTHR12101:SF17">
    <property type="entry name" value="BLOOD VESSEL EPICARDIAL SUBSTANCE"/>
    <property type="match status" value="1"/>
</dbReference>
<name>A0ABX7T907_9SPHN</name>
<evidence type="ECO:0000256" key="1">
    <source>
        <dbReference type="ARBA" id="ARBA00004124"/>
    </source>
</evidence>
<evidence type="ECO:0000256" key="4">
    <source>
        <dbReference type="ARBA" id="ARBA00022473"/>
    </source>
</evidence>
<protein>
    <submittedName>
        <fullName evidence="10">Cyclic nucleotide-binding domain-containing protein</fullName>
    </submittedName>
</protein>
<dbReference type="PROSITE" id="PS50042">
    <property type="entry name" value="CNMP_BINDING_3"/>
    <property type="match status" value="1"/>
</dbReference>
<dbReference type="RefSeq" id="WP_207988735.1">
    <property type="nucleotide sequence ID" value="NZ_CP071794.1"/>
</dbReference>
<dbReference type="Pfam" id="PF00027">
    <property type="entry name" value="cNMP_binding"/>
    <property type="match status" value="1"/>
</dbReference>
<feature type="transmembrane region" description="Helical" evidence="8">
    <location>
        <begin position="30"/>
        <end position="47"/>
    </location>
</feature>
<keyword evidence="11" id="KW-1185">Reference proteome</keyword>
<feature type="transmembrane region" description="Helical" evidence="8">
    <location>
        <begin position="6"/>
        <end position="23"/>
    </location>
</feature>
<keyword evidence="8" id="KW-1133">Transmembrane helix</keyword>
<accession>A0ABX7T907</accession>
<feature type="domain" description="Cyclic nucleotide-binding" evidence="9">
    <location>
        <begin position="93"/>
        <end position="207"/>
    </location>
</feature>
<dbReference type="Gene3D" id="2.60.120.10">
    <property type="entry name" value="Jelly Rolls"/>
    <property type="match status" value="1"/>
</dbReference>
<evidence type="ECO:0000313" key="10">
    <source>
        <dbReference type="EMBL" id="QTD56775.1"/>
    </source>
</evidence>